<feature type="compositionally biased region" description="Polar residues" evidence="9">
    <location>
        <begin position="36"/>
        <end position="51"/>
    </location>
</feature>
<keyword evidence="5 6" id="KW-0505">Motor protein</keyword>
<feature type="compositionally biased region" description="Polar residues" evidence="9">
    <location>
        <begin position="100"/>
        <end position="125"/>
    </location>
</feature>
<evidence type="ECO:0000256" key="7">
    <source>
        <dbReference type="RuleBase" id="RU000394"/>
    </source>
</evidence>
<reference evidence="11" key="1">
    <citation type="journal article" date="2020" name="Stud. Mycol.">
        <title>101 Dothideomycetes genomes: a test case for predicting lifestyles and emergence of pathogens.</title>
        <authorList>
            <person name="Haridas S."/>
            <person name="Albert R."/>
            <person name="Binder M."/>
            <person name="Bloem J."/>
            <person name="Labutti K."/>
            <person name="Salamov A."/>
            <person name="Andreopoulos B."/>
            <person name="Baker S."/>
            <person name="Barry K."/>
            <person name="Bills G."/>
            <person name="Bluhm B."/>
            <person name="Cannon C."/>
            <person name="Castanera R."/>
            <person name="Culley D."/>
            <person name="Daum C."/>
            <person name="Ezra D."/>
            <person name="Gonzalez J."/>
            <person name="Henrissat B."/>
            <person name="Kuo A."/>
            <person name="Liang C."/>
            <person name="Lipzen A."/>
            <person name="Lutzoni F."/>
            <person name="Magnuson J."/>
            <person name="Mondo S."/>
            <person name="Nolan M."/>
            <person name="Ohm R."/>
            <person name="Pangilinan J."/>
            <person name="Park H.-J."/>
            <person name="Ramirez L."/>
            <person name="Alfaro M."/>
            <person name="Sun H."/>
            <person name="Tritt A."/>
            <person name="Yoshinaga Y."/>
            <person name="Zwiers L.-H."/>
            <person name="Turgeon B."/>
            <person name="Goodwin S."/>
            <person name="Spatafora J."/>
            <person name="Crous P."/>
            <person name="Grigoriev I."/>
        </authorList>
    </citation>
    <scope>NUCLEOTIDE SEQUENCE</scope>
    <source>
        <strain evidence="11">CBS 116435</strain>
    </source>
</reference>
<dbReference type="InterPro" id="IPR019821">
    <property type="entry name" value="Kinesin_motor_CS"/>
</dbReference>
<dbReference type="PANTHER" id="PTHR47972:SF45">
    <property type="entry name" value="PROTEIN CLARET SEGREGATIONAL"/>
    <property type="match status" value="1"/>
</dbReference>
<feature type="region of interest" description="Disordered" evidence="9">
    <location>
        <begin position="1"/>
        <end position="163"/>
    </location>
</feature>
<feature type="compositionally biased region" description="Polar residues" evidence="9">
    <location>
        <begin position="664"/>
        <end position="678"/>
    </location>
</feature>
<comment type="similarity">
    <text evidence="1">Belongs to the TRAFAC class myosin-kinesin ATPase superfamily. Kinesin family. KIN-14 subfamily.</text>
</comment>
<name>A0A9P4Q3C3_9PEZI</name>
<dbReference type="GO" id="GO:0008017">
    <property type="term" value="F:microtubule binding"/>
    <property type="evidence" value="ECO:0007669"/>
    <property type="project" value="InterPro"/>
</dbReference>
<dbReference type="Proteomes" id="UP000799441">
    <property type="component" value="Unassembled WGS sequence"/>
</dbReference>
<dbReference type="Gene3D" id="3.40.850.10">
    <property type="entry name" value="Kinesin motor domain"/>
    <property type="match status" value="1"/>
</dbReference>
<dbReference type="InterPro" id="IPR031852">
    <property type="entry name" value="Vik1/Cik1_MT-bd"/>
</dbReference>
<evidence type="ECO:0000313" key="12">
    <source>
        <dbReference type="Proteomes" id="UP000799441"/>
    </source>
</evidence>
<evidence type="ECO:0000256" key="1">
    <source>
        <dbReference type="ARBA" id="ARBA00010899"/>
    </source>
</evidence>
<feature type="coiled-coil region" evidence="8">
    <location>
        <begin position="362"/>
        <end position="449"/>
    </location>
</feature>
<feature type="binding site" evidence="6">
    <location>
        <begin position="559"/>
        <end position="566"/>
    </location>
    <ligand>
        <name>ATP</name>
        <dbReference type="ChEBI" id="CHEBI:30616"/>
    </ligand>
</feature>
<protein>
    <recommendedName>
        <fullName evidence="7">Kinesin-like protein</fullName>
    </recommendedName>
</protein>
<dbReference type="GO" id="GO:0005524">
    <property type="term" value="F:ATP binding"/>
    <property type="evidence" value="ECO:0007669"/>
    <property type="project" value="UniProtKB-UniRule"/>
</dbReference>
<evidence type="ECO:0000256" key="2">
    <source>
        <dbReference type="ARBA" id="ARBA00022701"/>
    </source>
</evidence>
<dbReference type="InterPro" id="IPR027640">
    <property type="entry name" value="Kinesin-like_fam"/>
</dbReference>
<keyword evidence="3 6" id="KW-0547">Nucleotide-binding</keyword>
<dbReference type="GO" id="GO:0003777">
    <property type="term" value="F:microtubule motor activity"/>
    <property type="evidence" value="ECO:0007669"/>
    <property type="project" value="InterPro"/>
</dbReference>
<evidence type="ECO:0000313" key="11">
    <source>
        <dbReference type="EMBL" id="KAF2717349.1"/>
    </source>
</evidence>
<dbReference type="PROSITE" id="PS00411">
    <property type="entry name" value="KINESIN_MOTOR_1"/>
    <property type="match status" value="1"/>
</dbReference>
<evidence type="ECO:0000256" key="3">
    <source>
        <dbReference type="ARBA" id="ARBA00022741"/>
    </source>
</evidence>
<dbReference type="PROSITE" id="PS50067">
    <property type="entry name" value="KINESIN_MOTOR_2"/>
    <property type="match status" value="1"/>
</dbReference>
<dbReference type="OrthoDB" id="3176171at2759"/>
<dbReference type="SMART" id="SM00129">
    <property type="entry name" value="KISc"/>
    <property type="match status" value="1"/>
</dbReference>
<dbReference type="SUPFAM" id="SSF52540">
    <property type="entry name" value="P-loop containing nucleoside triphosphate hydrolases"/>
    <property type="match status" value="1"/>
</dbReference>
<dbReference type="InterPro" id="IPR036961">
    <property type="entry name" value="Kinesin_motor_dom_sf"/>
</dbReference>
<evidence type="ECO:0000256" key="5">
    <source>
        <dbReference type="ARBA" id="ARBA00023175"/>
    </source>
</evidence>
<comment type="caution">
    <text evidence="11">The sequence shown here is derived from an EMBL/GenBank/DDBJ whole genome shotgun (WGS) entry which is preliminary data.</text>
</comment>
<organism evidence="11 12">
    <name type="scientific">Polychaeton citri CBS 116435</name>
    <dbReference type="NCBI Taxonomy" id="1314669"/>
    <lineage>
        <taxon>Eukaryota</taxon>
        <taxon>Fungi</taxon>
        <taxon>Dikarya</taxon>
        <taxon>Ascomycota</taxon>
        <taxon>Pezizomycotina</taxon>
        <taxon>Dothideomycetes</taxon>
        <taxon>Dothideomycetidae</taxon>
        <taxon>Capnodiales</taxon>
        <taxon>Capnodiaceae</taxon>
        <taxon>Polychaeton</taxon>
    </lineage>
</organism>
<feature type="region of interest" description="Disordered" evidence="9">
    <location>
        <begin position="664"/>
        <end position="683"/>
    </location>
</feature>
<dbReference type="InterPro" id="IPR027417">
    <property type="entry name" value="P-loop_NTPase"/>
</dbReference>
<keyword evidence="12" id="KW-1185">Reference proteome</keyword>
<dbReference type="PRINTS" id="PR00380">
    <property type="entry name" value="KINESINHEAVY"/>
</dbReference>
<dbReference type="Pfam" id="PF00225">
    <property type="entry name" value="Kinesin"/>
    <property type="match status" value="1"/>
</dbReference>
<keyword evidence="8" id="KW-0175">Coiled coil</keyword>
<dbReference type="AlphaFoldDB" id="A0A9P4Q3C3"/>
<feature type="region of interest" description="Disordered" evidence="9">
    <location>
        <begin position="618"/>
        <end position="641"/>
    </location>
</feature>
<sequence>MERSSSQLENMRPSGIKPPSRLPAMASTVAARTLAEASQSSLNARNGTSDGSIMGPPSGIPSKHKPSGLPEPPTKRKTLIERAAEPLHPPRSHLPAVNRLQPSSGHARTKSQPTSGPRKASNISLASAVAKSGARPASQQNAIAAQKREQVPSGLEDDLDVDSSGVMGKRKAWDTNGRLHDMEAMYIELRTQFASAAETKNTMEETLSAYKMQIEDLKQANRELSSENKNLSSDLDRAKNDLHATAIDMRQAKRDHERDLLDMECKTERSISDIQRQHEKDVSRLEREREKAGDAHEREIERLKKDWQQQRDVEVDTMRKRQIEEMSQMQSNHDSTLATLQLELDTSRRSDEGRAAESATQAEALRHTISSLQSQLEIANSTMVSLRSQNSAAESRNAALEQDKAALISKTHFLEGNQEAQSLEFTTMSDQLRHAVEAKEATLETLRREEMLRRKLNATILELKGNIRVFVRTRPLLDGEADPSRVEYPDSDALEGGRELVVHAPTSFSVTGKERNEKHNYAFDRVFGPGLDNLAVFEDCRDLIQSVIDGYNVSILSYGQTGSGKTFGMSGVNGVIPSSINILLSEIRRLKTKGWEYAVEASFVEVYNETLNDLLGDAKTWDEGDGDTNTNGKNKRKEKHEIHHDAMNGKTTVTNLTSTQLWPPQEKIVSQETSTDSAGNEDDDSAVAASAYMQRTIDNLLDTAARNRRVAATKANERSSRSHSIFMLNLKGRCTATNESSEGVLNLVDLAGSERLKQSGAEGSRKLETAAINKSLSSLGDVIAALGSKGGVNDAHVPYRNSKLTYLLQNSLGGKAANGKSSRTLMLLHLSPLAAHWQESRSSLLFGAKVHGTHIGTAKKR</sequence>
<evidence type="ECO:0000256" key="9">
    <source>
        <dbReference type="SAM" id="MobiDB-lite"/>
    </source>
</evidence>
<feature type="region of interest" description="Disordered" evidence="9">
    <location>
        <begin position="271"/>
        <end position="297"/>
    </location>
</feature>
<dbReference type="InterPro" id="IPR001752">
    <property type="entry name" value="Kinesin_motor_dom"/>
</dbReference>
<dbReference type="Pfam" id="PF16796">
    <property type="entry name" value="Microtub_bd"/>
    <property type="match status" value="1"/>
</dbReference>
<dbReference type="GO" id="GO:0005874">
    <property type="term" value="C:microtubule"/>
    <property type="evidence" value="ECO:0007669"/>
    <property type="project" value="UniProtKB-KW"/>
</dbReference>
<gene>
    <name evidence="11" type="ORF">K431DRAFT_288648</name>
</gene>
<feature type="domain" description="Kinesin motor" evidence="10">
    <location>
        <begin position="466"/>
        <end position="853"/>
    </location>
</feature>
<evidence type="ECO:0000259" key="10">
    <source>
        <dbReference type="PROSITE" id="PS50067"/>
    </source>
</evidence>
<accession>A0A9P4Q3C3</accession>
<keyword evidence="2 7" id="KW-0493">Microtubule</keyword>
<dbReference type="GO" id="GO:0007018">
    <property type="term" value="P:microtubule-based movement"/>
    <property type="evidence" value="ECO:0007669"/>
    <property type="project" value="InterPro"/>
</dbReference>
<dbReference type="PANTHER" id="PTHR47972">
    <property type="entry name" value="KINESIN-LIKE PROTEIN KLP-3"/>
    <property type="match status" value="1"/>
</dbReference>
<keyword evidence="4 6" id="KW-0067">ATP-binding</keyword>
<evidence type="ECO:0000256" key="4">
    <source>
        <dbReference type="ARBA" id="ARBA00022840"/>
    </source>
</evidence>
<evidence type="ECO:0000256" key="6">
    <source>
        <dbReference type="PROSITE-ProRule" id="PRU00283"/>
    </source>
</evidence>
<evidence type="ECO:0000256" key="8">
    <source>
        <dbReference type="SAM" id="Coils"/>
    </source>
</evidence>
<dbReference type="EMBL" id="MU003846">
    <property type="protein sequence ID" value="KAF2717349.1"/>
    <property type="molecule type" value="Genomic_DNA"/>
</dbReference>
<proteinExistence type="inferred from homology"/>